<name>A0A1H6MF09_9BACT</name>
<keyword evidence="2" id="KW-1185">Reference proteome</keyword>
<organism evidence="1 2">
    <name type="scientific">Akkermansia glycaniphila</name>
    <dbReference type="NCBI Taxonomy" id="1679444"/>
    <lineage>
        <taxon>Bacteria</taxon>
        <taxon>Pseudomonadati</taxon>
        <taxon>Verrucomicrobiota</taxon>
        <taxon>Verrucomicrobiia</taxon>
        <taxon>Verrucomicrobiales</taxon>
        <taxon>Akkermansiaceae</taxon>
        <taxon>Akkermansia</taxon>
    </lineage>
</organism>
<gene>
    <name evidence="1" type="ORF">PYTT_2226</name>
</gene>
<dbReference type="OrthoDB" id="7000645at2"/>
<dbReference type="RefSeq" id="WP_141675847.1">
    <property type="nucleotide sequence ID" value="NZ_LIGX01000031.1"/>
</dbReference>
<evidence type="ECO:0000313" key="2">
    <source>
        <dbReference type="Proteomes" id="UP000176204"/>
    </source>
</evidence>
<dbReference type="KEGG" id="agl:PYTT_2226"/>
<dbReference type="STRING" id="1679444.PYTT_2226"/>
<sequence length="242" mass="27876">MNIISHDLQQQKTGDDLFNFRDVNIHRICVKIDDIENHVDRITHSIQNTSWINALDPISQTSFRAASKKTIEKLIEIFSQQDEPVSSELGEYIISISAGDVLEDKLQHKKLPISELWKEKKSGNHGFDFHTITPENKVSFGEAKYGRSSNKHHDSFDQIIDFIANDKHKIDYVLLKEFINEETKNNMSQHKNCFCATFSIINENSFNRLMSNESVRSKINRIIPDSEEIFIIGIAICHSKQS</sequence>
<proteinExistence type="predicted"/>
<reference evidence="2" key="1">
    <citation type="submission" date="2016-09" db="EMBL/GenBank/DDBJ databases">
        <authorList>
            <person name="Koehorst J."/>
        </authorList>
    </citation>
    <scope>NUCLEOTIDE SEQUENCE [LARGE SCALE GENOMIC DNA]</scope>
</reference>
<dbReference type="PROSITE" id="PS50810">
    <property type="entry name" value="FRATAXIN_2"/>
    <property type="match status" value="1"/>
</dbReference>
<dbReference type="GO" id="GO:0016226">
    <property type="term" value="P:iron-sulfur cluster assembly"/>
    <property type="evidence" value="ECO:0007669"/>
    <property type="project" value="InterPro"/>
</dbReference>
<dbReference type="InterPro" id="IPR002908">
    <property type="entry name" value="Frataxin/CyaY"/>
</dbReference>
<protein>
    <recommendedName>
        <fullName evidence="3">Anti-bacteriophage protein A/HamA C-terminal domain-containing protein</fullName>
    </recommendedName>
</protein>
<dbReference type="EMBL" id="LT629973">
    <property type="protein sequence ID" value="SEH97581.1"/>
    <property type="molecule type" value="Genomic_DNA"/>
</dbReference>
<dbReference type="AlphaFoldDB" id="A0A1H6MF09"/>
<evidence type="ECO:0008006" key="3">
    <source>
        <dbReference type="Google" id="ProtNLM"/>
    </source>
</evidence>
<dbReference type="GO" id="GO:0008199">
    <property type="term" value="F:ferric iron binding"/>
    <property type="evidence" value="ECO:0007669"/>
    <property type="project" value="InterPro"/>
</dbReference>
<evidence type="ECO:0000313" key="1">
    <source>
        <dbReference type="EMBL" id="SEH97581.1"/>
    </source>
</evidence>
<accession>A0A1H6MF09</accession>
<dbReference type="Proteomes" id="UP000176204">
    <property type="component" value="Chromosome I"/>
</dbReference>